<dbReference type="Pfam" id="PF19040">
    <property type="entry name" value="SGNH"/>
    <property type="match status" value="1"/>
</dbReference>
<feature type="domain" description="SGNH" evidence="1">
    <location>
        <begin position="1"/>
        <end position="213"/>
    </location>
</feature>
<accession>A0A2A2LZB0</accession>
<proteinExistence type="predicted"/>
<evidence type="ECO:0000313" key="2">
    <source>
        <dbReference type="EMBL" id="PAV91584.1"/>
    </source>
</evidence>
<dbReference type="GO" id="GO:0016020">
    <property type="term" value="C:membrane"/>
    <property type="evidence" value="ECO:0007669"/>
    <property type="project" value="TreeGrafter"/>
</dbReference>
<name>A0A2A2LZB0_9BILA</name>
<gene>
    <name evidence="2" type="ORF">WR25_10895</name>
</gene>
<keyword evidence="3" id="KW-1185">Reference proteome</keyword>
<dbReference type="GO" id="GO:0000271">
    <property type="term" value="P:polysaccharide biosynthetic process"/>
    <property type="evidence" value="ECO:0007669"/>
    <property type="project" value="TreeGrafter"/>
</dbReference>
<dbReference type="InterPro" id="IPR043968">
    <property type="entry name" value="SGNH"/>
</dbReference>
<dbReference type="OrthoDB" id="5868104at2759"/>
<dbReference type="PANTHER" id="PTHR23028">
    <property type="entry name" value="ACETYLTRANSFERASE"/>
    <property type="match status" value="1"/>
</dbReference>
<sequence length="226" mass="26938">MGNSYANNQANIIYEGFLSLVKEFWVFAMIGCEPLIDDKHQMKECHPLINYRDVYNKTQPEVLFIVYRSFRGKENLDTKIPIENDTIYQQHVERLGWYKKQKNLKKIYILNAMPTCPPYKCTTRMNEYMKKEKKPLSTAGDRFVIHDEENARIRLKELVKTCKKCELYDVMPMLVNKNRTITWYDDTMNLSFMDDHLHLTKFGRIKVKPLFKKMAQKFTKQFPGLI</sequence>
<dbReference type="Proteomes" id="UP000218231">
    <property type="component" value="Unassembled WGS sequence"/>
</dbReference>
<dbReference type="AlphaFoldDB" id="A0A2A2LZB0"/>
<dbReference type="EMBL" id="LIAE01006307">
    <property type="protein sequence ID" value="PAV91584.1"/>
    <property type="molecule type" value="Genomic_DNA"/>
</dbReference>
<protein>
    <recommendedName>
        <fullName evidence="1">SGNH domain-containing protein</fullName>
    </recommendedName>
</protein>
<dbReference type="PANTHER" id="PTHR23028:SF127">
    <property type="entry name" value="ACYL_TRANSF_3 DOMAIN-CONTAINING PROTEIN-RELATED"/>
    <property type="match status" value="1"/>
</dbReference>
<reference evidence="2 3" key="1">
    <citation type="journal article" date="2017" name="Curr. Biol.">
        <title>Genome architecture and evolution of a unichromosomal asexual nematode.</title>
        <authorList>
            <person name="Fradin H."/>
            <person name="Zegar C."/>
            <person name="Gutwein M."/>
            <person name="Lucas J."/>
            <person name="Kovtun M."/>
            <person name="Corcoran D."/>
            <person name="Baugh L.R."/>
            <person name="Kiontke K."/>
            <person name="Gunsalus K."/>
            <person name="Fitch D.H."/>
            <person name="Piano F."/>
        </authorList>
    </citation>
    <scope>NUCLEOTIDE SEQUENCE [LARGE SCALE GENOMIC DNA]</scope>
    <source>
        <strain evidence="2">PF1309</strain>
    </source>
</reference>
<organism evidence="2 3">
    <name type="scientific">Diploscapter pachys</name>
    <dbReference type="NCBI Taxonomy" id="2018661"/>
    <lineage>
        <taxon>Eukaryota</taxon>
        <taxon>Metazoa</taxon>
        <taxon>Ecdysozoa</taxon>
        <taxon>Nematoda</taxon>
        <taxon>Chromadorea</taxon>
        <taxon>Rhabditida</taxon>
        <taxon>Rhabditina</taxon>
        <taxon>Rhabditomorpha</taxon>
        <taxon>Rhabditoidea</taxon>
        <taxon>Rhabditidae</taxon>
        <taxon>Diploscapter</taxon>
    </lineage>
</organism>
<evidence type="ECO:0000259" key="1">
    <source>
        <dbReference type="Pfam" id="PF19040"/>
    </source>
</evidence>
<evidence type="ECO:0000313" key="3">
    <source>
        <dbReference type="Proteomes" id="UP000218231"/>
    </source>
</evidence>
<comment type="caution">
    <text evidence="2">The sequence shown here is derived from an EMBL/GenBank/DDBJ whole genome shotgun (WGS) entry which is preliminary data.</text>
</comment>
<dbReference type="InterPro" id="IPR050879">
    <property type="entry name" value="Acyltransferase_3"/>
</dbReference>